<keyword evidence="2" id="KW-1185">Reference proteome</keyword>
<accession>A0AAE0YP32</accession>
<dbReference type="EMBL" id="JAWDGP010005718">
    <property type="protein sequence ID" value="KAK3753170.1"/>
    <property type="molecule type" value="Genomic_DNA"/>
</dbReference>
<dbReference type="AlphaFoldDB" id="A0AAE0YP32"/>
<organism evidence="1 2">
    <name type="scientific">Elysia crispata</name>
    <name type="common">lettuce slug</name>
    <dbReference type="NCBI Taxonomy" id="231223"/>
    <lineage>
        <taxon>Eukaryota</taxon>
        <taxon>Metazoa</taxon>
        <taxon>Spiralia</taxon>
        <taxon>Lophotrochozoa</taxon>
        <taxon>Mollusca</taxon>
        <taxon>Gastropoda</taxon>
        <taxon>Heterobranchia</taxon>
        <taxon>Euthyneura</taxon>
        <taxon>Panpulmonata</taxon>
        <taxon>Sacoglossa</taxon>
        <taxon>Placobranchoidea</taxon>
        <taxon>Plakobranchidae</taxon>
        <taxon>Elysia</taxon>
    </lineage>
</organism>
<reference evidence="1" key="1">
    <citation type="journal article" date="2023" name="G3 (Bethesda)">
        <title>A reference genome for the long-term kleptoplast-retaining sea slug Elysia crispata morphotype clarki.</title>
        <authorList>
            <person name="Eastman K.E."/>
            <person name="Pendleton A.L."/>
            <person name="Shaikh M.A."/>
            <person name="Suttiyut T."/>
            <person name="Ogas R."/>
            <person name="Tomko P."/>
            <person name="Gavelis G."/>
            <person name="Widhalm J.R."/>
            <person name="Wisecaver J.H."/>
        </authorList>
    </citation>
    <scope>NUCLEOTIDE SEQUENCE</scope>
    <source>
        <strain evidence="1">ECLA1</strain>
    </source>
</reference>
<name>A0AAE0YP32_9GAST</name>
<gene>
    <name evidence="1" type="ORF">RRG08_024446</name>
</gene>
<dbReference type="Proteomes" id="UP001283361">
    <property type="component" value="Unassembled WGS sequence"/>
</dbReference>
<sequence>MTPFRDNSSCFLPWTQQEAPVDEFGTRQRLTGVSTSHLQDVLWTELTLGDPGLHSVCLLNARALRLRPGLVHSLLPRETDSGPALI</sequence>
<evidence type="ECO:0000313" key="1">
    <source>
        <dbReference type="EMBL" id="KAK3753170.1"/>
    </source>
</evidence>
<comment type="caution">
    <text evidence="1">The sequence shown here is derived from an EMBL/GenBank/DDBJ whole genome shotgun (WGS) entry which is preliminary data.</text>
</comment>
<proteinExistence type="predicted"/>
<protein>
    <submittedName>
        <fullName evidence="1">Uncharacterized protein</fullName>
    </submittedName>
</protein>
<evidence type="ECO:0000313" key="2">
    <source>
        <dbReference type="Proteomes" id="UP001283361"/>
    </source>
</evidence>